<sequence>MSAAVRSVAVVGGGPAGSVCALELSRLLPGTAVDLYDRDDEGPGAGIVMTHDFAERLKAVHPEALHVPESACASWDHTVTVIGGERIVSGAFGMSGLSRQVFRAHVRELAAARPNVRLIRQTVTELPSRADVVVLANGAGSGQRRTLRHRFGTATAAGRTRYLWLSTPTVVEPCFLLKDLGPGPLVVHAYPHGPAESTFIVEADPDTLNAHGLLDPPVAEVERRLAALFSAELAGAPLTARTNSWQAFRTVVNRRWFHERAVLVGDAAHTVHFSTGSGTALAIDDALCLARALAEHSDPGDAFAKYEAARRPVAEQAQAEARESTAWFEQLCRVGRLRGHQTVFALRSRRQANTFSRLRERDPEFVARTVAVLAGHATDAEPVDLPLTVGPLRLTHRLVRLDVDGSNCVLRGPDGTRAAGLVVDRTPSHLPAGVDFLAVPARPGPGRVTRSEAADRVRGSAAVPVALLVPQGLSRDEANTLIAAGRTDLVARS</sequence>
<comment type="caution">
    <text evidence="4">The sequence shown here is derived from an EMBL/GenBank/DDBJ whole genome shotgun (WGS) entry which is preliminary data.</text>
</comment>
<dbReference type="Gene3D" id="3.30.9.20">
    <property type="match status" value="1"/>
</dbReference>
<dbReference type="PANTHER" id="PTHR43476">
    <property type="entry name" value="3-(3-HYDROXY-PHENYL)PROPIONATE/3-HYDROXYCINNAMIC ACID HYDROXYLASE"/>
    <property type="match status" value="1"/>
</dbReference>
<dbReference type="InterPro" id="IPR002938">
    <property type="entry name" value="FAD-bd"/>
</dbReference>
<evidence type="ECO:0000256" key="1">
    <source>
        <dbReference type="ARBA" id="ARBA00023002"/>
    </source>
</evidence>
<keyword evidence="5" id="KW-1185">Reference proteome</keyword>
<dbReference type="Gene3D" id="3.50.50.60">
    <property type="entry name" value="FAD/NAD(P)-binding domain"/>
    <property type="match status" value="1"/>
</dbReference>
<evidence type="ECO:0000313" key="5">
    <source>
        <dbReference type="Proteomes" id="UP001500893"/>
    </source>
</evidence>
<dbReference type="InterPro" id="IPR036188">
    <property type="entry name" value="FAD/NAD-bd_sf"/>
</dbReference>
<name>A0ABP6NK80_9ACTN</name>
<organism evidence="4 5">
    <name type="scientific">Streptomyces rameus</name>
    <dbReference type="NCBI Taxonomy" id="68261"/>
    <lineage>
        <taxon>Bacteria</taxon>
        <taxon>Bacillati</taxon>
        <taxon>Actinomycetota</taxon>
        <taxon>Actinomycetes</taxon>
        <taxon>Kitasatosporales</taxon>
        <taxon>Streptomycetaceae</taxon>
        <taxon>Streptomyces</taxon>
    </lineage>
</organism>
<dbReference type="Proteomes" id="UP001500893">
    <property type="component" value="Unassembled WGS sequence"/>
</dbReference>
<evidence type="ECO:0000259" key="3">
    <source>
        <dbReference type="Pfam" id="PF01494"/>
    </source>
</evidence>
<dbReference type="RefSeq" id="WP_345054331.1">
    <property type="nucleotide sequence ID" value="NZ_BAAAVM010000057.1"/>
</dbReference>
<gene>
    <name evidence="4" type="ORF">GCM10010521_42650</name>
</gene>
<dbReference type="PRINTS" id="PR00420">
    <property type="entry name" value="RNGMNOXGNASE"/>
</dbReference>
<dbReference type="PANTHER" id="PTHR43476:SF4">
    <property type="entry name" value="BLR0106 PROTEIN"/>
    <property type="match status" value="1"/>
</dbReference>
<dbReference type="InterPro" id="IPR050631">
    <property type="entry name" value="PheA/TfdB_FAD_monoxygenase"/>
</dbReference>
<accession>A0ABP6NK80</accession>
<evidence type="ECO:0000256" key="2">
    <source>
        <dbReference type="ARBA" id="ARBA00023027"/>
    </source>
</evidence>
<reference evidence="5" key="1">
    <citation type="journal article" date="2019" name="Int. J. Syst. Evol. Microbiol.">
        <title>The Global Catalogue of Microorganisms (GCM) 10K type strain sequencing project: providing services to taxonomists for standard genome sequencing and annotation.</title>
        <authorList>
            <consortium name="The Broad Institute Genomics Platform"/>
            <consortium name="The Broad Institute Genome Sequencing Center for Infectious Disease"/>
            <person name="Wu L."/>
            <person name="Ma J."/>
        </authorList>
    </citation>
    <scope>NUCLEOTIDE SEQUENCE [LARGE SCALE GENOMIC DNA]</scope>
    <source>
        <strain evidence="5">JCM 11574</strain>
    </source>
</reference>
<dbReference type="Pfam" id="PF01494">
    <property type="entry name" value="FAD_binding_3"/>
    <property type="match status" value="1"/>
</dbReference>
<proteinExistence type="predicted"/>
<keyword evidence="1" id="KW-0560">Oxidoreductase</keyword>
<feature type="domain" description="FAD-binding" evidence="3">
    <location>
        <begin position="129"/>
        <end position="318"/>
    </location>
</feature>
<dbReference type="EMBL" id="BAAAVM010000057">
    <property type="protein sequence ID" value="GAA3150475.1"/>
    <property type="molecule type" value="Genomic_DNA"/>
</dbReference>
<keyword evidence="2" id="KW-0520">NAD</keyword>
<dbReference type="SUPFAM" id="SSF51905">
    <property type="entry name" value="FAD/NAD(P)-binding domain"/>
    <property type="match status" value="1"/>
</dbReference>
<protein>
    <recommendedName>
        <fullName evidence="3">FAD-binding domain-containing protein</fullName>
    </recommendedName>
</protein>
<evidence type="ECO:0000313" key="4">
    <source>
        <dbReference type="EMBL" id="GAA3150475.1"/>
    </source>
</evidence>